<organism evidence="3 4">
    <name type="scientific">Clostridium isatidis</name>
    <dbReference type="NCBI Taxonomy" id="182773"/>
    <lineage>
        <taxon>Bacteria</taxon>
        <taxon>Bacillati</taxon>
        <taxon>Bacillota</taxon>
        <taxon>Clostridia</taxon>
        <taxon>Eubacteriales</taxon>
        <taxon>Clostridiaceae</taxon>
        <taxon>Clostridium</taxon>
    </lineage>
</organism>
<name>A0A343JG10_9CLOT</name>
<proteinExistence type="predicted"/>
<keyword evidence="1" id="KW-1133">Transmembrane helix</keyword>
<dbReference type="InterPro" id="IPR000073">
    <property type="entry name" value="AB_hydrolase_1"/>
</dbReference>
<dbReference type="AlphaFoldDB" id="A0A343JG10"/>
<dbReference type="Proteomes" id="UP000264883">
    <property type="component" value="Chromosome"/>
</dbReference>
<keyword evidence="3" id="KW-0378">Hydrolase</keyword>
<dbReference type="Gene3D" id="3.40.50.1820">
    <property type="entry name" value="alpha/beta hydrolase"/>
    <property type="match status" value="1"/>
</dbReference>
<keyword evidence="4" id="KW-1185">Reference proteome</keyword>
<dbReference type="KEGG" id="cia:BEN51_04720"/>
<dbReference type="InterPro" id="IPR029058">
    <property type="entry name" value="AB_hydrolase_fold"/>
</dbReference>
<reference evidence="3 4" key="1">
    <citation type="submission" date="2016-08" db="EMBL/GenBank/DDBJ databases">
        <title>Complete Genome Sequence Of The Indigo Reducing Clostridium isatidis DSM15098.</title>
        <authorList>
            <person name="Little G.T."/>
            <person name="Minton N.P."/>
        </authorList>
    </citation>
    <scope>NUCLEOTIDE SEQUENCE [LARGE SCALE GENOMIC DNA]</scope>
    <source>
        <strain evidence="3 4">DSM 15098</strain>
    </source>
</reference>
<feature type="transmembrane region" description="Helical" evidence="1">
    <location>
        <begin position="7"/>
        <end position="28"/>
    </location>
</feature>
<dbReference type="Pfam" id="PF00561">
    <property type="entry name" value="Abhydrolase_1"/>
    <property type="match status" value="1"/>
</dbReference>
<sequence>MKNKLKRIVSSMIIIGILFIFIIGISFINHKIKLSKEDRIFVPNGKMIEINGHKMHLYIKGQGNETLVFMSGGGTPSPVLDFKSLYSLLEDEYKIVVVEKAGYGFSEIYDDNRDLDIILNETRGTLSKVGLEPPYILFPHSMSGIEALYWAQQYPKEVKGIVGLDMAVPEAYENFKINNFLLNIASFASKTGITRFIPSIFNNLAAIKYGTLTQEEKDLYRAIFYRRILTKSMLNEVNQIKGNAKKVKENGPPDVPILFFISNGNGTGWDKDKWKSFQTSYIENLASAKYIELDCEHYIHNIEYKKIAEESRKFIIEIINMNMLKI</sequence>
<dbReference type="GO" id="GO:0016787">
    <property type="term" value="F:hydrolase activity"/>
    <property type="evidence" value="ECO:0007669"/>
    <property type="project" value="UniProtKB-KW"/>
</dbReference>
<keyword evidence="1" id="KW-0812">Transmembrane</keyword>
<dbReference type="EMBL" id="CP016786">
    <property type="protein sequence ID" value="ASW44468.1"/>
    <property type="molecule type" value="Genomic_DNA"/>
</dbReference>
<gene>
    <name evidence="3" type="ORF">BEN51_04720</name>
</gene>
<protein>
    <submittedName>
        <fullName evidence="3">Hydrolase</fullName>
    </submittedName>
</protein>
<evidence type="ECO:0000313" key="3">
    <source>
        <dbReference type="EMBL" id="ASW44468.1"/>
    </source>
</evidence>
<evidence type="ECO:0000313" key="4">
    <source>
        <dbReference type="Proteomes" id="UP000264883"/>
    </source>
</evidence>
<evidence type="ECO:0000256" key="1">
    <source>
        <dbReference type="SAM" id="Phobius"/>
    </source>
</evidence>
<dbReference type="OrthoDB" id="1817159at2"/>
<dbReference type="SUPFAM" id="SSF53474">
    <property type="entry name" value="alpha/beta-Hydrolases"/>
    <property type="match status" value="1"/>
</dbReference>
<evidence type="ECO:0000259" key="2">
    <source>
        <dbReference type="Pfam" id="PF00561"/>
    </source>
</evidence>
<keyword evidence="1" id="KW-0472">Membrane</keyword>
<accession>A0A343JG10</accession>
<feature type="domain" description="AB hydrolase-1" evidence="2">
    <location>
        <begin position="66"/>
        <end position="174"/>
    </location>
</feature>